<feature type="region of interest" description="Disordered" evidence="1">
    <location>
        <begin position="171"/>
        <end position="217"/>
    </location>
</feature>
<evidence type="ECO:0000313" key="4">
    <source>
        <dbReference type="Proteomes" id="UP000217676"/>
    </source>
</evidence>
<dbReference type="KEGG" id="slau:SLA_7357"/>
<evidence type="ECO:0000256" key="1">
    <source>
        <dbReference type="SAM" id="MobiDB-lite"/>
    </source>
</evidence>
<dbReference type="GO" id="GO:0004803">
    <property type="term" value="F:transposase activity"/>
    <property type="evidence" value="ECO:0007669"/>
    <property type="project" value="InterPro"/>
</dbReference>
<dbReference type="AlphaFoldDB" id="A0A169PN90"/>
<feature type="domain" description="Transposase IS4-like" evidence="2">
    <location>
        <begin position="18"/>
        <end position="157"/>
    </location>
</feature>
<dbReference type="InterPro" id="IPR002559">
    <property type="entry name" value="Transposase_11"/>
</dbReference>
<organism evidence="3 4">
    <name type="scientific">Streptomyces laurentii</name>
    <dbReference type="NCBI Taxonomy" id="39478"/>
    <lineage>
        <taxon>Bacteria</taxon>
        <taxon>Bacillati</taxon>
        <taxon>Actinomycetota</taxon>
        <taxon>Actinomycetes</taxon>
        <taxon>Kitasatosporales</taxon>
        <taxon>Streptomycetaceae</taxon>
        <taxon>Streptomyces</taxon>
    </lineage>
</organism>
<name>A0A169PN90_STRLU</name>
<keyword evidence="4" id="KW-1185">Reference proteome</keyword>
<gene>
    <name evidence="3" type="ORF">SLA_7357</name>
</gene>
<accession>A0A169PN90</accession>
<dbReference type="Proteomes" id="UP000217676">
    <property type="component" value="Chromosome"/>
</dbReference>
<sequence length="259" mass="27511">MFTALLAQVDAESDLVWAVAVDSTIVRAQQHAAGPGKRGPTGEPQHHALGRSRSGLTTKIHLAVDGRCRPLTFVLTPGQAGDAPASTEVMARIHPGQPRQTAHEAGCGSRDKAYSSRAIRAYLWRHGTRTVIPQPADQDTGLIRRPLCTLCDHAEGIAPGVTTVVQIPDDAANTDPRITPPVRKSDASPSSAKHSSKRKARQPKEDDRPVILSPALGAGQAVVDKSRLIPPAAHGLADTRPLTETIRGFIRRPAAEPPG</sequence>
<dbReference type="GO" id="GO:0003677">
    <property type="term" value="F:DNA binding"/>
    <property type="evidence" value="ECO:0007669"/>
    <property type="project" value="InterPro"/>
</dbReference>
<proteinExistence type="predicted"/>
<evidence type="ECO:0000259" key="2">
    <source>
        <dbReference type="Pfam" id="PF01609"/>
    </source>
</evidence>
<feature type="region of interest" description="Disordered" evidence="1">
    <location>
        <begin position="30"/>
        <end position="55"/>
    </location>
</feature>
<dbReference type="Pfam" id="PF01609">
    <property type="entry name" value="DDE_Tnp_1"/>
    <property type="match status" value="1"/>
</dbReference>
<dbReference type="GO" id="GO:0006313">
    <property type="term" value="P:DNA transposition"/>
    <property type="evidence" value="ECO:0007669"/>
    <property type="project" value="InterPro"/>
</dbReference>
<protein>
    <submittedName>
        <fullName evidence="3">IS4 family transposase</fullName>
    </submittedName>
</protein>
<evidence type="ECO:0000313" key="3">
    <source>
        <dbReference type="EMBL" id="BAU88223.1"/>
    </source>
</evidence>
<dbReference type="EMBL" id="AP017424">
    <property type="protein sequence ID" value="BAU88223.1"/>
    <property type="molecule type" value="Genomic_DNA"/>
</dbReference>
<reference evidence="3 4" key="1">
    <citation type="journal article" date="2016" name="Genome Announc.">
        <title>Complete Genome Sequence of Thiostrepton-Producing Streptomyces laurentii ATCC 31255.</title>
        <authorList>
            <person name="Doi K."/>
            <person name="Fujino Y."/>
            <person name="Nagayoshi Y."/>
            <person name="Ohshima T."/>
            <person name="Ogata S."/>
        </authorList>
    </citation>
    <scope>NUCLEOTIDE SEQUENCE [LARGE SCALE GENOMIC DNA]</scope>
    <source>
        <strain evidence="3 4">ATCC 31255</strain>
    </source>
</reference>